<dbReference type="RefSeq" id="WP_219203151.1">
    <property type="nucleotide sequence ID" value="NZ_JAHWQX010000004.1"/>
</dbReference>
<gene>
    <name evidence="2" type="ORF">KY465_16295</name>
</gene>
<evidence type="ECO:0000313" key="2">
    <source>
        <dbReference type="EMBL" id="MBW3098845.1"/>
    </source>
</evidence>
<keyword evidence="1" id="KW-0812">Transmembrane</keyword>
<keyword evidence="1" id="KW-0472">Membrane</keyword>
<organism evidence="2 3">
    <name type="scientific">Pseudohoeflea coraliihabitans</name>
    <dbReference type="NCBI Taxonomy" id="2860393"/>
    <lineage>
        <taxon>Bacteria</taxon>
        <taxon>Pseudomonadati</taxon>
        <taxon>Pseudomonadota</taxon>
        <taxon>Alphaproteobacteria</taxon>
        <taxon>Hyphomicrobiales</taxon>
        <taxon>Rhizobiaceae</taxon>
        <taxon>Pseudohoeflea</taxon>
    </lineage>
</organism>
<reference evidence="2" key="1">
    <citation type="submission" date="2021-07" db="EMBL/GenBank/DDBJ databases">
        <title>Pseudohoeflea marina sp. nov. a polyhydroxyalcanoate-producing bacterium.</title>
        <authorList>
            <person name="Zheng W."/>
            <person name="Yu S."/>
            <person name="Huang Y."/>
        </authorList>
    </citation>
    <scope>NUCLEOTIDE SEQUENCE</scope>
    <source>
        <strain evidence="2">DP4N28-3</strain>
    </source>
</reference>
<keyword evidence="1" id="KW-1133">Transmembrane helix</keyword>
<protein>
    <submittedName>
        <fullName evidence="2">Uncharacterized protein</fullName>
    </submittedName>
</protein>
<proteinExistence type="predicted"/>
<feature type="transmembrane region" description="Helical" evidence="1">
    <location>
        <begin position="128"/>
        <end position="148"/>
    </location>
</feature>
<keyword evidence="3" id="KW-1185">Reference proteome</keyword>
<sequence length="192" mass="21427">MAQRSSPAAVGHAKLRSRLRAALRGWRVALIGSLGWGLAMMVSAQASLWLRTAGVTDHFWSLSLLYFSGAFLAWPVALYLIRLTSLARGFEPRLAASLLFLTVATIVVTACVFALHYRLFYAQWHGAAFGRLWLIQFIFTFVAALYQFAVMGLRLYLPFGALFLMAAALWLSWRPGAAGRRETGIRRRLSTD</sequence>
<dbReference type="EMBL" id="JAHWQX010000004">
    <property type="protein sequence ID" value="MBW3098845.1"/>
    <property type="molecule type" value="Genomic_DNA"/>
</dbReference>
<dbReference type="Proteomes" id="UP001430804">
    <property type="component" value="Unassembled WGS sequence"/>
</dbReference>
<feature type="transmembrane region" description="Helical" evidence="1">
    <location>
        <begin position="59"/>
        <end position="81"/>
    </location>
</feature>
<feature type="transmembrane region" description="Helical" evidence="1">
    <location>
        <begin position="93"/>
        <end position="116"/>
    </location>
</feature>
<feature type="transmembrane region" description="Helical" evidence="1">
    <location>
        <begin position="21"/>
        <end position="39"/>
    </location>
</feature>
<name>A0ABS6WSD4_9HYPH</name>
<accession>A0ABS6WSD4</accession>
<evidence type="ECO:0000256" key="1">
    <source>
        <dbReference type="SAM" id="Phobius"/>
    </source>
</evidence>
<comment type="caution">
    <text evidence="2">The sequence shown here is derived from an EMBL/GenBank/DDBJ whole genome shotgun (WGS) entry which is preliminary data.</text>
</comment>
<evidence type="ECO:0000313" key="3">
    <source>
        <dbReference type="Proteomes" id="UP001430804"/>
    </source>
</evidence>
<feature type="transmembrane region" description="Helical" evidence="1">
    <location>
        <begin position="155"/>
        <end position="173"/>
    </location>
</feature>